<dbReference type="Pfam" id="PF03938">
    <property type="entry name" value="OmpH"/>
    <property type="match status" value="1"/>
</dbReference>
<evidence type="ECO:0000256" key="4">
    <source>
        <dbReference type="SAM" id="MobiDB-lite"/>
    </source>
</evidence>
<feature type="compositionally biased region" description="Basic and acidic residues" evidence="4">
    <location>
        <begin position="174"/>
        <end position="183"/>
    </location>
</feature>
<reference evidence="5 6" key="1">
    <citation type="submission" date="2016-09" db="EMBL/GenBank/DDBJ databases">
        <title>Genome-resolved meta-omics ties microbial dynamics to process performance in biotechnology for thiocyanate degradation.</title>
        <authorList>
            <person name="Kantor R.S."/>
            <person name="Huddy R.J."/>
            <person name="Iyer R."/>
            <person name="Thomas B.C."/>
            <person name="Brown C.T."/>
            <person name="Anantharaman K."/>
            <person name="Tringe S."/>
            <person name="Hettich R.L."/>
            <person name="Harrison S.T."/>
            <person name="Banfield J.F."/>
        </authorList>
    </citation>
    <scope>NUCLEOTIDE SEQUENCE [LARGE SCALE GENOMIC DNA]</scope>
    <source>
        <strain evidence="5">59-99</strain>
    </source>
</reference>
<dbReference type="Gene3D" id="3.30.910.20">
    <property type="entry name" value="Skp domain"/>
    <property type="match status" value="1"/>
</dbReference>
<evidence type="ECO:0000256" key="3">
    <source>
        <dbReference type="SAM" id="Coils"/>
    </source>
</evidence>
<feature type="region of interest" description="Disordered" evidence="4">
    <location>
        <begin position="168"/>
        <end position="252"/>
    </location>
</feature>
<evidence type="ECO:0000313" key="6">
    <source>
        <dbReference type="Proteomes" id="UP000184233"/>
    </source>
</evidence>
<feature type="region of interest" description="Disordered" evidence="4">
    <location>
        <begin position="75"/>
        <end position="99"/>
    </location>
</feature>
<name>A0A1M3KXM8_9BACT</name>
<feature type="compositionally biased region" description="Basic and acidic residues" evidence="4">
    <location>
        <begin position="241"/>
        <end position="252"/>
    </location>
</feature>
<dbReference type="GO" id="GO:0051082">
    <property type="term" value="F:unfolded protein binding"/>
    <property type="evidence" value="ECO:0007669"/>
    <property type="project" value="InterPro"/>
</dbReference>
<feature type="coiled-coil region" evidence="3">
    <location>
        <begin position="20"/>
        <end position="58"/>
    </location>
</feature>
<gene>
    <name evidence="5" type="ORF">BGO89_11605</name>
</gene>
<dbReference type="InterPro" id="IPR024930">
    <property type="entry name" value="Skp_dom_sf"/>
</dbReference>
<accession>A0A1M3KXM8</accession>
<keyword evidence="3" id="KW-0175">Coiled coil</keyword>
<comment type="similarity">
    <text evidence="1">Belongs to the Skp family.</text>
</comment>
<dbReference type="Proteomes" id="UP000184233">
    <property type="component" value="Unassembled WGS sequence"/>
</dbReference>
<dbReference type="STRING" id="1895771.BGO89_11605"/>
<sequence length="252" mass="28878">MCGSTASWAQKIGYVSTDAIRAQYEANKQAEERLNALVEEWKQEIAKRQTDIDELELEMRKNRLIWSDAERTTKEKELETKRQDRDKYARDKFEPGGEHDKTAEQLFKGIWTKIYASIQKVAAAEGYDIVWDKSTQPLVYVNAKYDLTVKVMKELGIDAGDLERKQADIISNDPRNKRAEEPRRRKARRTTTTEPEQTDEQPVENAEKPKPRVHAPNGIPPGSVPIMPSPPVLDTTTTKTDTTKPKEEDIPR</sequence>
<dbReference type="AlphaFoldDB" id="A0A1M3KXM8"/>
<dbReference type="SMART" id="SM00935">
    <property type="entry name" value="OmpH"/>
    <property type="match status" value="1"/>
</dbReference>
<evidence type="ECO:0008006" key="7">
    <source>
        <dbReference type="Google" id="ProtNLM"/>
    </source>
</evidence>
<dbReference type="GO" id="GO:0050821">
    <property type="term" value="P:protein stabilization"/>
    <property type="evidence" value="ECO:0007669"/>
    <property type="project" value="TreeGrafter"/>
</dbReference>
<dbReference type="InterPro" id="IPR005632">
    <property type="entry name" value="Chaperone_Skp"/>
</dbReference>
<dbReference type="EMBL" id="MKVH01000024">
    <property type="protein sequence ID" value="OJX57140.1"/>
    <property type="molecule type" value="Genomic_DNA"/>
</dbReference>
<keyword evidence="2" id="KW-0732">Signal</keyword>
<dbReference type="SUPFAM" id="SSF111384">
    <property type="entry name" value="OmpH-like"/>
    <property type="match status" value="1"/>
</dbReference>
<evidence type="ECO:0000256" key="2">
    <source>
        <dbReference type="ARBA" id="ARBA00022729"/>
    </source>
</evidence>
<protein>
    <recommendedName>
        <fullName evidence="7">OmpH family outer membrane protein</fullName>
    </recommendedName>
</protein>
<comment type="caution">
    <text evidence="5">The sequence shown here is derived from an EMBL/GenBank/DDBJ whole genome shotgun (WGS) entry which is preliminary data.</text>
</comment>
<dbReference type="GO" id="GO:0005829">
    <property type="term" value="C:cytosol"/>
    <property type="evidence" value="ECO:0007669"/>
    <property type="project" value="TreeGrafter"/>
</dbReference>
<evidence type="ECO:0000313" key="5">
    <source>
        <dbReference type="EMBL" id="OJX57140.1"/>
    </source>
</evidence>
<feature type="compositionally biased region" description="Pro residues" evidence="4">
    <location>
        <begin position="218"/>
        <end position="231"/>
    </location>
</feature>
<dbReference type="PANTHER" id="PTHR35089">
    <property type="entry name" value="CHAPERONE PROTEIN SKP"/>
    <property type="match status" value="1"/>
</dbReference>
<dbReference type="PANTHER" id="PTHR35089:SF1">
    <property type="entry name" value="CHAPERONE PROTEIN SKP"/>
    <property type="match status" value="1"/>
</dbReference>
<evidence type="ECO:0000256" key="1">
    <source>
        <dbReference type="ARBA" id="ARBA00009091"/>
    </source>
</evidence>
<organism evidence="5 6">
    <name type="scientific">Candidatus Kapaibacterium thiocyanatum</name>
    <dbReference type="NCBI Taxonomy" id="1895771"/>
    <lineage>
        <taxon>Bacteria</taxon>
        <taxon>Pseudomonadati</taxon>
        <taxon>Candidatus Kapaibacteriota</taxon>
        <taxon>Candidatus Kapaibacteriia</taxon>
        <taxon>Candidatus Kapaibacteriales</taxon>
        <taxon>Candidatus Kapaibacteriaceae</taxon>
        <taxon>Candidatus Kapaibacterium</taxon>
    </lineage>
</organism>
<proteinExistence type="inferred from homology"/>